<gene>
    <name evidence="1" type="ORF">K460DRAFT_90799</name>
</gene>
<comment type="caution">
    <text evidence="1">The sequence shown here is derived from an EMBL/GenBank/DDBJ whole genome shotgun (WGS) entry which is preliminary data.</text>
</comment>
<keyword evidence="2" id="KW-1185">Reference proteome</keyword>
<dbReference type="Proteomes" id="UP000800039">
    <property type="component" value="Unassembled WGS sequence"/>
</dbReference>
<proteinExistence type="predicted"/>
<reference evidence="1" key="1">
    <citation type="submission" date="2020-01" db="EMBL/GenBank/DDBJ databases">
        <authorList>
            <consortium name="DOE Joint Genome Institute"/>
            <person name="Haridas S."/>
            <person name="Albert R."/>
            <person name="Binder M."/>
            <person name="Bloem J."/>
            <person name="Labutti K."/>
            <person name="Salamov A."/>
            <person name="Andreopoulos B."/>
            <person name="Baker S.E."/>
            <person name="Barry K."/>
            <person name="Bills G."/>
            <person name="Bluhm B.H."/>
            <person name="Cannon C."/>
            <person name="Castanera R."/>
            <person name="Culley D.E."/>
            <person name="Daum C."/>
            <person name="Ezra D."/>
            <person name="Gonzalez J.B."/>
            <person name="Henrissat B."/>
            <person name="Kuo A."/>
            <person name="Liang C."/>
            <person name="Lipzen A."/>
            <person name="Lutzoni F."/>
            <person name="Magnuson J."/>
            <person name="Mondo S."/>
            <person name="Nolan M."/>
            <person name="Ohm R."/>
            <person name="Pangilinan J."/>
            <person name="Park H.-J."/>
            <person name="Ramirez L."/>
            <person name="Alfaro M."/>
            <person name="Sun H."/>
            <person name="Tritt A."/>
            <person name="Yoshinaga Y."/>
            <person name="Zwiers L.-H."/>
            <person name="Turgeon B.G."/>
            <person name="Goodwin S.B."/>
            <person name="Spatafora J.W."/>
            <person name="Crous P.W."/>
            <person name="Grigoriev I.V."/>
        </authorList>
    </citation>
    <scope>NUCLEOTIDE SEQUENCE</scope>
    <source>
        <strain evidence="1">CBS 394.84</strain>
    </source>
</reference>
<name>A0A9P4LBV0_9PLEO</name>
<accession>A0A9P4LBV0</accession>
<dbReference type="EMBL" id="ML976615">
    <property type="protein sequence ID" value="KAF1849425.1"/>
    <property type="molecule type" value="Genomic_DNA"/>
</dbReference>
<dbReference type="GeneID" id="63856050"/>
<dbReference type="RefSeq" id="XP_040791988.1">
    <property type="nucleotide sequence ID" value="XM_040938793.1"/>
</dbReference>
<evidence type="ECO:0000313" key="2">
    <source>
        <dbReference type="Proteomes" id="UP000800039"/>
    </source>
</evidence>
<evidence type="ECO:0000313" key="1">
    <source>
        <dbReference type="EMBL" id="KAF1849425.1"/>
    </source>
</evidence>
<protein>
    <submittedName>
        <fullName evidence="1">Uncharacterized protein</fullName>
    </submittedName>
</protein>
<dbReference type="AlphaFoldDB" id="A0A9P4LBV0"/>
<sequence length="106" mass="11460">MRLRRFGTSEQARAARKGRRRSAAVEGYKKFDVHARCVESTGGDVYGAIRGGARSRMRTTRQAAENKRLKVDVWRAEGGAAGCVCVCVVYVDYGWGGNVCGGGDGE</sequence>
<organism evidence="1 2">
    <name type="scientific">Cucurbitaria berberidis CBS 394.84</name>
    <dbReference type="NCBI Taxonomy" id="1168544"/>
    <lineage>
        <taxon>Eukaryota</taxon>
        <taxon>Fungi</taxon>
        <taxon>Dikarya</taxon>
        <taxon>Ascomycota</taxon>
        <taxon>Pezizomycotina</taxon>
        <taxon>Dothideomycetes</taxon>
        <taxon>Pleosporomycetidae</taxon>
        <taxon>Pleosporales</taxon>
        <taxon>Pleosporineae</taxon>
        <taxon>Cucurbitariaceae</taxon>
        <taxon>Cucurbitaria</taxon>
    </lineage>
</organism>